<dbReference type="AlphaFoldDB" id="A0A1H8NPM9"/>
<dbReference type="RefSeq" id="WP_091213948.1">
    <property type="nucleotide sequence ID" value="NZ_FOCL01000007.1"/>
</dbReference>
<evidence type="ECO:0000256" key="1">
    <source>
        <dbReference type="SAM" id="SignalP"/>
    </source>
</evidence>
<dbReference type="EMBL" id="FOCL01000007">
    <property type="protein sequence ID" value="SEO31540.1"/>
    <property type="molecule type" value="Genomic_DNA"/>
</dbReference>
<keyword evidence="1" id="KW-0732">Signal</keyword>
<feature type="chain" id="PRO_5011446020" evidence="1">
    <location>
        <begin position="23"/>
        <end position="166"/>
    </location>
</feature>
<accession>A0A1H8NPM9</accession>
<dbReference type="OrthoDB" id="792753at2"/>
<gene>
    <name evidence="2" type="ORF">SAMN05192574_10741</name>
</gene>
<feature type="signal peptide" evidence="1">
    <location>
        <begin position="1"/>
        <end position="22"/>
    </location>
</feature>
<sequence>MLIFIKILSTALLIISTGSSFAQTGSQSPSNINSKFVVIYRYNPHHKKDHKVKAIAFLAAKCYYFKKVPHVQIGKSLSAEKGKYIADAAMTKFLGNLTPKNFENINKRECNCGGMSEETYVVEISPDGQPGNRNIFYVPAVTNCPANSPCAVIGTITGFFSKLKQK</sequence>
<dbReference type="Proteomes" id="UP000198942">
    <property type="component" value="Unassembled WGS sequence"/>
</dbReference>
<evidence type="ECO:0000313" key="3">
    <source>
        <dbReference type="Proteomes" id="UP000198942"/>
    </source>
</evidence>
<reference evidence="3" key="1">
    <citation type="submission" date="2016-10" db="EMBL/GenBank/DDBJ databases">
        <authorList>
            <person name="Varghese N."/>
            <person name="Submissions S."/>
        </authorList>
    </citation>
    <scope>NUCLEOTIDE SEQUENCE [LARGE SCALE GENOMIC DNA]</scope>
    <source>
        <strain evidence="3">Gh-48</strain>
    </source>
</reference>
<keyword evidence="3" id="KW-1185">Reference proteome</keyword>
<name>A0A1H8NPM9_9SPHI</name>
<evidence type="ECO:0000313" key="2">
    <source>
        <dbReference type="EMBL" id="SEO31540.1"/>
    </source>
</evidence>
<proteinExistence type="predicted"/>
<protein>
    <submittedName>
        <fullName evidence="2">Uncharacterized protein</fullName>
    </submittedName>
</protein>
<organism evidence="2 3">
    <name type="scientific">Mucilaginibacter gossypiicola</name>
    <dbReference type="NCBI Taxonomy" id="551995"/>
    <lineage>
        <taxon>Bacteria</taxon>
        <taxon>Pseudomonadati</taxon>
        <taxon>Bacteroidota</taxon>
        <taxon>Sphingobacteriia</taxon>
        <taxon>Sphingobacteriales</taxon>
        <taxon>Sphingobacteriaceae</taxon>
        <taxon>Mucilaginibacter</taxon>
    </lineage>
</organism>